<dbReference type="Gene3D" id="3.40.50.620">
    <property type="entry name" value="HUPs"/>
    <property type="match status" value="1"/>
</dbReference>
<dbReference type="InterPro" id="IPR035684">
    <property type="entry name" value="ArgRS_core"/>
</dbReference>
<evidence type="ECO:0000259" key="11">
    <source>
        <dbReference type="SMART" id="SM00836"/>
    </source>
</evidence>
<keyword evidence="3 9" id="KW-0436">Ligase</keyword>
<dbReference type="EMBL" id="CP003345">
    <property type="protein sequence ID" value="AFM06151.1"/>
    <property type="molecule type" value="Genomic_DNA"/>
</dbReference>
<gene>
    <name evidence="9" type="primary">argS</name>
    <name evidence="13" type="ordered locus">Fleli_3846</name>
</gene>
<keyword evidence="4 9" id="KW-0547">Nucleotide-binding</keyword>
<dbReference type="InterPro" id="IPR014729">
    <property type="entry name" value="Rossmann-like_a/b/a_fold"/>
</dbReference>
<dbReference type="HAMAP" id="MF_00123">
    <property type="entry name" value="Arg_tRNA_synth"/>
    <property type="match status" value="1"/>
</dbReference>
<keyword evidence="14" id="KW-1185">Reference proteome</keyword>
<comment type="catalytic activity">
    <reaction evidence="8 9">
        <text>tRNA(Arg) + L-arginine + ATP = L-arginyl-tRNA(Arg) + AMP + diphosphate</text>
        <dbReference type="Rhea" id="RHEA:20301"/>
        <dbReference type="Rhea" id="RHEA-COMP:9658"/>
        <dbReference type="Rhea" id="RHEA-COMP:9673"/>
        <dbReference type="ChEBI" id="CHEBI:30616"/>
        <dbReference type="ChEBI" id="CHEBI:32682"/>
        <dbReference type="ChEBI" id="CHEBI:33019"/>
        <dbReference type="ChEBI" id="CHEBI:78442"/>
        <dbReference type="ChEBI" id="CHEBI:78513"/>
        <dbReference type="ChEBI" id="CHEBI:456215"/>
        <dbReference type="EC" id="6.1.1.19"/>
    </reaction>
</comment>
<dbReference type="SMART" id="SM00836">
    <property type="entry name" value="DALR_1"/>
    <property type="match status" value="1"/>
</dbReference>
<dbReference type="STRING" id="880071.Fleli_3846"/>
<dbReference type="Gene3D" id="3.30.1360.70">
    <property type="entry name" value="Arginyl tRNA synthetase N-terminal domain"/>
    <property type="match status" value="1"/>
</dbReference>
<dbReference type="PANTHER" id="PTHR11956:SF5">
    <property type="entry name" value="ARGININE--TRNA LIGASE, CYTOPLASMIC"/>
    <property type="match status" value="1"/>
</dbReference>
<comment type="similarity">
    <text evidence="1 9 10">Belongs to the class-I aminoacyl-tRNA synthetase family.</text>
</comment>
<dbReference type="eggNOG" id="COG0018">
    <property type="taxonomic scope" value="Bacteria"/>
</dbReference>
<proteinExistence type="inferred from homology"/>
<dbReference type="RefSeq" id="WP_014799574.1">
    <property type="nucleotide sequence ID" value="NC_018018.1"/>
</dbReference>
<evidence type="ECO:0000256" key="10">
    <source>
        <dbReference type="RuleBase" id="RU363038"/>
    </source>
</evidence>
<dbReference type="Gene3D" id="1.10.730.10">
    <property type="entry name" value="Isoleucyl-tRNA Synthetase, Domain 1"/>
    <property type="match status" value="1"/>
</dbReference>
<dbReference type="PANTHER" id="PTHR11956">
    <property type="entry name" value="ARGINYL-TRNA SYNTHETASE"/>
    <property type="match status" value="1"/>
</dbReference>
<evidence type="ECO:0000256" key="2">
    <source>
        <dbReference type="ARBA" id="ARBA00022490"/>
    </source>
</evidence>
<dbReference type="Pfam" id="PF05746">
    <property type="entry name" value="DALR_1"/>
    <property type="match status" value="1"/>
</dbReference>
<dbReference type="FunFam" id="1.10.730.10:FF:000006">
    <property type="entry name" value="Arginyl-tRNA synthetase 2, mitochondrial"/>
    <property type="match status" value="1"/>
</dbReference>
<evidence type="ECO:0000313" key="13">
    <source>
        <dbReference type="EMBL" id="AFM06151.1"/>
    </source>
</evidence>
<dbReference type="InterPro" id="IPR036695">
    <property type="entry name" value="Arg-tRNA-synth_N_sf"/>
</dbReference>
<dbReference type="Pfam" id="PF00750">
    <property type="entry name" value="tRNA-synt_1d"/>
    <property type="match status" value="1"/>
</dbReference>
<dbReference type="EC" id="6.1.1.19" evidence="9"/>
<protein>
    <recommendedName>
        <fullName evidence="9">Arginine--tRNA ligase</fullName>
        <ecNumber evidence="9">6.1.1.19</ecNumber>
    </recommendedName>
    <alternativeName>
        <fullName evidence="9">Arginyl-tRNA synthetase</fullName>
        <shortName evidence="9">ArgRS</shortName>
    </alternativeName>
</protein>
<dbReference type="SUPFAM" id="SSF52374">
    <property type="entry name" value="Nucleotidylyl transferase"/>
    <property type="match status" value="1"/>
</dbReference>
<feature type="domain" description="Arginyl tRNA synthetase N-terminal" evidence="12">
    <location>
        <begin position="4"/>
        <end position="87"/>
    </location>
</feature>
<accession>I4AQB6</accession>
<comment type="subcellular location">
    <subcellularLocation>
        <location evidence="9">Cytoplasm</location>
    </subcellularLocation>
</comment>
<dbReference type="GO" id="GO:0005737">
    <property type="term" value="C:cytoplasm"/>
    <property type="evidence" value="ECO:0007669"/>
    <property type="project" value="UniProtKB-SubCell"/>
</dbReference>
<reference evidence="14" key="1">
    <citation type="submission" date="2012-06" db="EMBL/GenBank/DDBJ databases">
        <title>The complete genome of Flexibacter litoralis DSM 6794.</title>
        <authorList>
            <person name="Lucas S."/>
            <person name="Copeland A."/>
            <person name="Lapidus A."/>
            <person name="Glavina del Rio T."/>
            <person name="Dalin E."/>
            <person name="Tice H."/>
            <person name="Bruce D."/>
            <person name="Goodwin L."/>
            <person name="Pitluck S."/>
            <person name="Peters L."/>
            <person name="Ovchinnikova G."/>
            <person name="Lu M."/>
            <person name="Kyrpides N."/>
            <person name="Mavromatis K."/>
            <person name="Ivanova N."/>
            <person name="Brettin T."/>
            <person name="Detter J.C."/>
            <person name="Han C."/>
            <person name="Larimer F."/>
            <person name="Land M."/>
            <person name="Hauser L."/>
            <person name="Markowitz V."/>
            <person name="Cheng J.-F."/>
            <person name="Hugenholtz P."/>
            <person name="Woyke T."/>
            <person name="Wu D."/>
            <person name="Spring S."/>
            <person name="Lang E."/>
            <person name="Kopitz M."/>
            <person name="Brambilla E."/>
            <person name="Klenk H.-P."/>
            <person name="Eisen J.A."/>
        </authorList>
    </citation>
    <scope>NUCLEOTIDE SEQUENCE [LARGE SCALE GENOMIC DNA]</scope>
    <source>
        <strain evidence="14">ATCC 23117 / DSM 6794 / NBRC 15988 / NCIMB 1366 / Sio-4</strain>
    </source>
</reference>
<evidence type="ECO:0000256" key="3">
    <source>
        <dbReference type="ARBA" id="ARBA00022598"/>
    </source>
</evidence>
<feature type="domain" description="DALR anticodon binding" evidence="11">
    <location>
        <begin position="475"/>
        <end position="595"/>
    </location>
</feature>
<dbReference type="OrthoDB" id="9805987at2"/>
<feature type="short sequence motif" description="'HIGH' region" evidence="9">
    <location>
        <begin position="122"/>
        <end position="132"/>
    </location>
</feature>
<dbReference type="PATRIC" id="fig|880071.3.peg.3848"/>
<evidence type="ECO:0000256" key="7">
    <source>
        <dbReference type="ARBA" id="ARBA00023146"/>
    </source>
</evidence>
<dbReference type="SMART" id="SM01016">
    <property type="entry name" value="Arg_tRNA_synt_N"/>
    <property type="match status" value="1"/>
</dbReference>
<evidence type="ECO:0000313" key="14">
    <source>
        <dbReference type="Proteomes" id="UP000006054"/>
    </source>
</evidence>
<dbReference type="InterPro" id="IPR005148">
    <property type="entry name" value="Arg-tRNA-synth_N"/>
</dbReference>
<evidence type="ECO:0000256" key="9">
    <source>
        <dbReference type="HAMAP-Rule" id="MF_00123"/>
    </source>
</evidence>
<comment type="subunit">
    <text evidence="9">Monomer.</text>
</comment>
<dbReference type="NCBIfam" id="TIGR00456">
    <property type="entry name" value="argS"/>
    <property type="match status" value="1"/>
</dbReference>
<dbReference type="PRINTS" id="PR01038">
    <property type="entry name" value="TRNASYNTHARG"/>
</dbReference>
<keyword evidence="2 9" id="KW-0963">Cytoplasm</keyword>
<dbReference type="Proteomes" id="UP000006054">
    <property type="component" value="Chromosome"/>
</dbReference>
<dbReference type="GO" id="GO:0006420">
    <property type="term" value="P:arginyl-tRNA aminoacylation"/>
    <property type="evidence" value="ECO:0007669"/>
    <property type="project" value="UniProtKB-UniRule"/>
</dbReference>
<dbReference type="SUPFAM" id="SSF47323">
    <property type="entry name" value="Anticodon-binding domain of a subclass of class I aminoacyl-tRNA synthetases"/>
    <property type="match status" value="1"/>
</dbReference>
<keyword evidence="6 9" id="KW-0648">Protein biosynthesis</keyword>
<dbReference type="SUPFAM" id="SSF55190">
    <property type="entry name" value="Arginyl-tRNA synthetase (ArgRS), N-terminal 'additional' domain"/>
    <property type="match status" value="1"/>
</dbReference>
<evidence type="ECO:0000259" key="12">
    <source>
        <dbReference type="SMART" id="SM01016"/>
    </source>
</evidence>
<sequence length="595" mass="67871">MIVQKLQQEIQNAFQVLFKHTLPLEKITFQQTRKEFEGSYTFVTFPYGRVTGKRPDETATILGEFLKENVVEIKDFNVVKGFLNLVLEQSVWIKTLVNLNNKPVWENIAKKDEKVMVEYSSPNTNKPLHLGHLRNNFLGYSVSEIMAANGSEVMKVNLVNDRGIHICKSMLAYQKHGEGKTPKDLGLKGDKMVGDYYVKFNDLFKIEVKELVEAGKTQEQAEKEAPILKEAQQMLLRWEQGDKEITDLWKKMNGWVYEGFDETYKSIGVTFDKFYYESNTYLSGKGAVEEGLEKGIFFKKEDGSVWIDLTEDGLDEKLVLRGDGTSVYMTQDIGTADLKFGDFPMQKSVYVIGNEQDYHMKVLKLIMQKLGRSYADGMYHLSYGMVELPSGKMKSREGTVVDADELVADMVEIARKRTLEADKINDFSEEEAENLYKILALGALKYYLLRVEPKKKMLFDPNDSIDFQGNSGVYLQYTHAKISAVLRKANENKISHTSDSFAILEELENTEEDLIRLLSDYPSYLNEAATNYAPSSIANYMYDLAKQYSKLYAELFILGEENEAKKSLRVALSDATAKTLKHAGKLLGIEMPERM</sequence>
<evidence type="ECO:0000256" key="8">
    <source>
        <dbReference type="ARBA" id="ARBA00049339"/>
    </source>
</evidence>
<keyword evidence="5 9" id="KW-0067">ATP-binding</keyword>
<dbReference type="InterPro" id="IPR008909">
    <property type="entry name" value="DALR_anticod-bd"/>
</dbReference>
<evidence type="ECO:0000256" key="4">
    <source>
        <dbReference type="ARBA" id="ARBA00022741"/>
    </source>
</evidence>
<organism evidence="13 14">
    <name type="scientific">Bernardetia litoralis (strain ATCC 23117 / DSM 6794 / NBRC 15988 / NCIMB 1366 / Fx l1 / Sio-4)</name>
    <name type="common">Flexibacter litoralis</name>
    <dbReference type="NCBI Taxonomy" id="880071"/>
    <lineage>
        <taxon>Bacteria</taxon>
        <taxon>Pseudomonadati</taxon>
        <taxon>Bacteroidota</taxon>
        <taxon>Cytophagia</taxon>
        <taxon>Cytophagales</taxon>
        <taxon>Bernardetiaceae</taxon>
        <taxon>Bernardetia</taxon>
    </lineage>
</organism>
<dbReference type="AlphaFoldDB" id="I4AQB6"/>
<dbReference type="InterPro" id="IPR009080">
    <property type="entry name" value="tRNAsynth_Ia_anticodon-bd"/>
</dbReference>
<keyword evidence="7 9" id="KW-0030">Aminoacyl-tRNA synthetase</keyword>
<evidence type="ECO:0000256" key="6">
    <source>
        <dbReference type="ARBA" id="ARBA00022917"/>
    </source>
</evidence>
<dbReference type="InterPro" id="IPR001412">
    <property type="entry name" value="aa-tRNA-synth_I_CS"/>
</dbReference>
<evidence type="ECO:0000256" key="1">
    <source>
        <dbReference type="ARBA" id="ARBA00005594"/>
    </source>
</evidence>
<dbReference type="PROSITE" id="PS00178">
    <property type="entry name" value="AA_TRNA_LIGASE_I"/>
    <property type="match status" value="1"/>
</dbReference>
<dbReference type="HOGENOM" id="CLU_006406_6_1_10"/>
<dbReference type="InterPro" id="IPR001278">
    <property type="entry name" value="Arg-tRNA-ligase"/>
</dbReference>
<name>I4AQB6_BERLS</name>
<dbReference type="GO" id="GO:0005524">
    <property type="term" value="F:ATP binding"/>
    <property type="evidence" value="ECO:0007669"/>
    <property type="project" value="UniProtKB-UniRule"/>
</dbReference>
<dbReference type="KEGG" id="fli:Fleli_3846"/>
<evidence type="ECO:0000256" key="5">
    <source>
        <dbReference type="ARBA" id="ARBA00022840"/>
    </source>
</evidence>
<dbReference type="GO" id="GO:0004814">
    <property type="term" value="F:arginine-tRNA ligase activity"/>
    <property type="evidence" value="ECO:0007669"/>
    <property type="project" value="UniProtKB-UniRule"/>
</dbReference>